<dbReference type="VEuPathDB" id="FungiDB:M747DRAFT_331674"/>
<dbReference type="EMBL" id="BCMY01000002">
    <property type="protein sequence ID" value="GAQ36727.1"/>
    <property type="molecule type" value="Genomic_DNA"/>
</dbReference>
<evidence type="ECO:0000256" key="3">
    <source>
        <dbReference type="ARBA" id="ARBA00010031"/>
    </source>
</evidence>
<evidence type="ECO:0000256" key="8">
    <source>
        <dbReference type="ARBA" id="ARBA00023288"/>
    </source>
</evidence>
<sequence length="845" mass="84836">MRAVVPLYLISVALWPLAALAHPKGLWWGTDECYPSPGKADNDCSQDQQTGFDWSGLAVGSFSAYAGFEFSGFSLKESFGASSSGKCIVGKLSKERSSGLKMSSGKGQKGFSVSRFRLATSKEADVHIVYNMPDGSSCNDVVSCSPGGTDVTNDQCGGSVSVSFRLEEDIEIETCDLGIYEVEFDCSPSQDTDTSSTTVLPSSTKSSSSSTPLILMPPSSPAAATTSAPTPVRMTTSTVYSTKEVTITSCAPTVTNCPANSVTVVTSTIAVSTTVCPVTETSGASPAASTSVSTSAGHHTSNPMVTTSISVPSGSSPVESTSSHSSPVPTSPAVSTAPAASGHGSSAPAVDKTTVVTYVTVTTCPVTSTGSAGGSLTTSVGTTISTVTLTSTSTICTKCIAPTSVAPISSAPVSAPERTTTVVTYETVTTCPVTNVVTSRGVPITSVTSTVSTMTVTSVATITPTSVVSSSAHGPTGVAPISSGPVSVPESTTTVVTYETLTTCPVTTVVTSSGKPVTSVTSTISTVTLTSVSTYCPKCTAGPTSVGPVTTAPESTTTIVAWETLTTCPVTSVVTSSGKAITSVTSTVSTITLTATSTIANTVVSTGKSPATSTGASGVSTPAPSAPCPNVVPKCINTWMNLLPKCSSNSDISCYCPSDDFTKKVISCIQAWGASQAEVQAALSYFTGICAAYVPQNPGIVTVIPTSITLGAGATGAAPVTGTAAHSITGGVAPTTKPATAAPVASTVVTYSTWTVTVPKVVFTTASGSAQTTVGLVPGGPTGVSASSSRIPNPWASSTLATFSGRPTTSPSPSHTPVLSNTGSKEKNSSGWWWTIAVAALLGIY</sequence>
<comment type="caution">
    <text evidence="12">The sequence shown here is derived from an EMBL/GenBank/DDBJ whole genome shotgun (WGS) entry which is preliminary data.</text>
</comment>
<evidence type="ECO:0000256" key="7">
    <source>
        <dbReference type="ARBA" id="ARBA00023157"/>
    </source>
</evidence>
<evidence type="ECO:0000313" key="13">
    <source>
        <dbReference type="Proteomes" id="UP000068243"/>
    </source>
</evidence>
<evidence type="ECO:0000256" key="10">
    <source>
        <dbReference type="SAM" id="SignalP"/>
    </source>
</evidence>
<evidence type="ECO:0000313" key="12">
    <source>
        <dbReference type="EMBL" id="GAQ36727.1"/>
    </source>
</evidence>
<comment type="subcellular location">
    <subcellularLocation>
        <location evidence="1">Membrane</location>
        <topology evidence="1">Lipid-anchor</topology>
        <topology evidence="1">GPI-anchor</topology>
    </subcellularLocation>
    <subcellularLocation>
        <location evidence="2">Secreted</location>
    </subcellularLocation>
</comment>
<keyword evidence="6 10" id="KW-0732">Signal</keyword>
<evidence type="ECO:0000256" key="5">
    <source>
        <dbReference type="ARBA" id="ARBA00022622"/>
    </source>
</evidence>
<name>A0A117DYC0_ASPNG</name>
<feature type="signal peptide" evidence="10">
    <location>
        <begin position="1"/>
        <end position="21"/>
    </location>
</feature>
<dbReference type="Proteomes" id="UP000068243">
    <property type="component" value="Unassembled WGS sequence"/>
</dbReference>
<feature type="chain" id="PRO_5007147736" evidence="10">
    <location>
        <begin position="22"/>
        <end position="845"/>
    </location>
</feature>
<comment type="similarity">
    <text evidence="3">Belongs to the RBT5 family.</text>
</comment>
<keyword evidence="5" id="KW-0336">GPI-anchor</keyword>
<evidence type="ECO:0000256" key="6">
    <source>
        <dbReference type="ARBA" id="ARBA00022729"/>
    </source>
</evidence>
<accession>A0A117DYC0</accession>
<keyword evidence="5" id="KW-0325">Glycoprotein</keyword>
<evidence type="ECO:0000256" key="4">
    <source>
        <dbReference type="ARBA" id="ARBA00022525"/>
    </source>
</evidence>
<evidence type="ECO:0000256" key="2">
    <source>
        <dbReference type="ARBA" id="ARBA00004613"/>
    </source>
</evidence>
<feature type="region of interest" description="Disordered" evidence="9">
    <location>
        <begin position="188"/>
        <end position="230"/>
    </location>
</feature>
<protein>
    <submittedName>
        <fullName evidence="12">Extracellular serine-threonine rich protein</fullName>
    </submittedName>
</protein>
<dbReference type="Pfam" id="PF05730">
    <property type="entry name" value="CFEM"/>
    <property type="match status" value="1"/>
</dbReference>
<feature type="compositionally biased region" description="Low complexity" evidence="9">
    <location>
        <begin position="802"/>
        <end position="817"/>
    </location>
</feature>
<dbReference type="GO" id="GO:0005576">
    <property type="term" value="C:extracellular region"/>
    <property type="evidence" value="ECO:0007669"/>
    <property type="project" value="UniProtKB-SubCell"/>
</dbReference>
<evidence type="ECO:0000256" key="9">
    <source>
        <dbReference type="SAM" id="MobiDB-lite"/>
    </source>
</evidence>
<keyword evidence="7" id="KW-1015">Disulfide bond</keyword>
<dbReference type="VEuPathDB" id="FungiDB:ASPNIDRAFT2_1185088"/>
<dbReference type="OrthoDB" id="5431405at2759"/>
<dbReference type="AlphaFoldDB" id="A0A117DYC0"/>
<dbReference type="GO" id="GO:0098552">
    <property type="term" value="C:side of membrane"/>
    <property type="evidence" value="ECO:0007669"/>
    <property type="project" value="UniProtKB-KW"/>
</dbReference>
<proteinExistence type="inferred from homology"/>
<feature type="domain" description="CFEM" evidence="11">
    <location>
        <begin position="629"/>
        <end position="691"/>
    </location>
</feature>
<gene>
    <name evidence="12" type="ORF">ABL_01824</name>
</gene>
<feature type="region of interest" description="Disordered" evidence="9">
    <location>
        <begin position="797"/>
        <end position="828"/>
    </location>
</feature>
<reference evidence="13" key="1">
    <citation type="journal article" date="2016" name="Genome Announc.">
        <title>Draft genome sequence of Aspergillus niger strain An76.</title>
        <authorList>
            <person name="Gong W."/>
            <person name="Cheng Z."/>
            <person name="Zhang H."/>
            <person name="Liu L."/>
            <person name="Gao P."/>
            <person name="Wang L."/>
        </authorList>
    </citation>
    <scope>NUCLEOTIDE SEQUENCE [LARGE SCALE GENOMIC DNA]</scope>
    <source>
        <strain evidence="13">An76</strain>
    </source>
</reference>
<dbReference type="VEuPathDB" id="FungiDB:An02g09010"/>
<dbReference type="OMA" id="TEYSCTA"/>
<organism evidence="12 13">
    <name type="scientific">Aspergillus niger</name>
    <dbReference type="NCBI Taxonomy" id="5061"/>
    <lineage>
        <taxon>Eukaryota</taxon>
        <taxon>Fungi</taxon>
        <taxon>Dikarya</taxon>
        <taxon>Ascomycota</taxon>
        <taxon>Pezizomycotina</taxon>
        <taxon>Eurotiomycetes</taxon>
        <taxon>Eurotiomycetidae</taxon>
        <taxon>Eurotiales</taxon>
        <taxon>Aspergillaceae</taxon>
        <taxon>Aspergillus</taxon>
        <taxon>Aspergillus subgen. Circumdati</taxon>
    </lineage>
</organism>
<keyword evidence="8" id="KW-0449">Lipoprotein</keyword>
<evidence type="ECO:0000259" key="11">
    <source>
        <dbReference type="Pfam" id="PF05730"/>
    </source>
</evidence>
<evidence type="ECO:0000256" key="1">
    <source>
        <dbReference type="ARBA" id="ARBA00004589"/>
    </source>
</evidence>
<dbReference type="VEuPathDB" id="FungiDB:ATCC64974_55240"/>
<dbReference type="InterPro" id="IPR008427">
    <property type="entry name" value="Extracellular_membr_CFEM_dom"/>
</dbReference>
<keyword evidence="4" id="KW-0964">Secreted</keyword>
<feature type="region of interest" description="Disordered" evidence="9">
    <location>
        <begin position="280"/>
        <end position="348"/>
    </location>
</feature>
<keyword evidence="5" id="KW-0472">Membrane</keyword>